<evidence type="ECO:0000256" key="3">
    <source>
        <dbReference type="ARBA" id="ARBA00022692"/>
    </source>
</evidence>
<keyword evidence="3 6" id="KW-0812">Transmembrane</keyword>
<dbReference type="PANTHER" id="PTHR31621:SF0">
    <property type="entry name" value="PROTEIN DMP6"/>
    <property type="match status" value="1"/>
</dbReference>
<accession>A0AAV3R1W9</accession>
<dbReference type="Pfam" id="PF05078">
    <property type="entry name" value="DUF679"/>
    <property type="match status" value="1"/>
</dbReference>
<dbReference type="GO" id="GO:0016020">
    <property type="term" value="C:membrane"/>
    <property type="evidence" value="ECO:0007669"/>
    <property type="project" value="UniProtKB-SubCell"/>
</dbReference>
<evidence type="ECO:0000313" key="8">
    <source>
        <dbReference type="Proteomes" id="UP001454036"/>
    </source>
</evidence>
<dbReference type="InterPro" id="IPR007770">
    <property type="entry name" value="DMP"/>
</dbReference>
<feature type="transmembrane region" description="Helical" evidence="6">
    <location>
        <begin position="163"/>
        <end position="185"/>
    </location>
</feature>
<feature type="transmembrane region" description="Helical" evidence="6">
    <location>
        <begin position="64"/>
        <end position="82"/>
    </location>
</feature>
<evidence type="ECO:0000256" key="4">
    <source>
        <dbReference type="ARBA" id="ARBA00022989"/>
    </source>
</evidence>
<keyword evidence="5 6" id="KW-0472">Membrane</keyword>
<proteinExistence type="inferred from homology"/>
<dbReference type="GO" id="GO:0010256">
    <property type="term" value="P:endomembrane system organization"/>
    <property type="evidence" value="ECO:0007669"/>
    <property type="project" value="TreeGrafter"/>
</dbReference>
<dbReference type="GO" id="GO:0005737">
    <property type="term" value="C:cytoplasm"/>
    <property type="evidence" value="ECO:0007669"/>
    <property type="project" value="UniProtKB-ARBA"/>
</dbReference>
<name>A0AAV3R1W9_LITER</name>
<protein>
    <submittedName>
        <fullName evidence="7">Uncharacterized protein</fullName>
    </submittedName>
</protein>
<gene>
    <name evidence="7" type="ORF">LIER_24663</name>
</gene>
<comment type="subcellular location">
    <subcellularLocation>
        <location evidence="1">Membrane</location>
        <topology evidence="1">Multi-pass membrane protein</topology>
    </subcellularLocation>
</comment>
<comment type="caution">
    <text evidence="7">The sequence shown here is derived from an EMBL/GenBank/DDBJ whole genome shotgun (WGS) entry which is preliminary data.</text>
</comment>
<evidence type="ECO:0000256" key="5">
    <source>
        <dbReference type="ARBA" id="ARBA00023136"/>
    </source>
</evidence>
<dbReference type="Proteomes" id="UP001454036">
    <property type="component" value="Unassembled WGS sequence"/>
</dbReference>
<evidence type="ECO:0000256" key="6">
    <source>
        <dbReference type="SAM" id="Phobius"/>
    </source>
</evidence>
<dbReference type="PANTHER" id="PTHR31621">
    <property type="entry name" value="PROTEIN DMP3"/>
    <property type="match status" value="1"/>
</dbReference>
<dbReference type="AlphaFoldDB" id="A0AAV3R1W9"/>
<organism evidence="7 8">
    <name type="scientific">Lithospermum erythrorhizon</name>
    <name type="common">Purple gromwell</name>
    <name type="synonym">Lithospermum officinale var. erythrorhizon</name>
    <dbReference type="NCBI Taxonomy" id="34254"/>
    <lineage>
        <taxon>Eukaryota</taxon>
        <taxon>Viridiplantae</taxon>
        <taxon>Streptophyta</taxon>
        <taxon>Embryophyta</taxon>
        <taxon>Tracheophyta</taxon>
        <taxon>Spermatophyta</taxon>
        <taxon>Magnoliopsida</taxon>
        <taxon>eudicotyledons</taxon>
        <taxon>Gunneridae</taxon>
        <taxon>Pentapetalae</taxon>
        <taxon>asterids</taxon>
        <taxon>lamiids</taxon>
        <taxon>Boraginales</taxon>
        <taxon>Boraginaceae</taxon>
        <taxon>Boraginoideae</taxon>
        <taxon>Lithospermeae</taxon>
        <taxon>Lithospermum</taxon>
    </lineage>
</organism>
<feature type="transmembrane region" description="Helical" evidence="6">
    <location>
        <begin position="128"/>
        <end position="147"/>
    </location>
</feature>
<evidence type="ECO:0000313" key="7">
    <source>
        <dbReference type="EMBL" id="GAA0170392.1"/>
    </source>
</evidence>
<keyword evidence="4 6" id="KW-1133">Transmembrane helix</keyword>
<keyword evidence="8" id="KW-1185">Reference proteome</keyword>
<dbReference type="EMBL" id="BAABME010007224">
    <property type="protein sequence ID" value="GAA0170392.1"/>
    <property type="molecule type" value="Genomic_DNA"/>
</dbReference>
<comment type="similarity">
    <text evidence="2">Belongs to the plant DMP1 protein family.</text>
</comment>
<evidence type="ECO:0000256" key="2">
    <source>
        <dbReference type="ARBA" id="ARBA00008707"/>
    </source>
</evidence>
<evidence type="ECO:0000256" key="1">
    <source>
        <dbReference type="ARBA" id="ARBA00004141"/>
    </source>
</evidence>
<reference evidence="7 8" key="1">
    <citation type="submission" date="2024-01" db="EMBL/GenBank/DDBJ databases">
        <title>The complete chloroplast genome sequence of Lithospermum erythrorhizon: insights into the phylogenetic relationship among Boraginaceae species and the maternal lineages of purple gromwells.</title>
        <authorList>
            <person name="Okada T."/>
            <person name="Watanabe K."/>
        </authorList>
    </citation>
    <scope>NUCLEOTIDE SEQUENCE [LARGE SCALE GENOMIC DNA]</scope>
</reference>
<sequence length="208" mass="22834">MADEQQPLLIGSSIAEVEKNNVQQVISQTFQSISHLANLLPTGTYLAFQLLSPIFSNSGQCDQISQYLTMSLLIICAILCFLQSFTDSVNDEKGNVSYGFATRNGLWIIDGSEVELTNEAKEKYDLKFIDFAHAFMSVLVFLSIALFDQNVVHCFFPTPSAEIMHLLTAVPVGIGVMCSMFFVTFPTTRHGIGFSVSPPPATTSSRTT</sequence>